<reference evidence="1" key="1">
    <citation type="submission" date="2016-07" db="EMBL/GenBank/DDBJ databases">
        <title>De novo transcriptome assembly of four accessions of the metal hyperaccumulator plant Noccaea caerulescens.</title>
        <authorList>
            <person name="Blande D."/>
            <person name="Halimaa P."/>
            <person name="Tervahauta A.I."/>
            <person name="Aarts M.G."/>
            <person name="Karenlampi S.O."/>
        </authorList>
    </citation>
    <scope>NUCLEOTIDE SEQUENCE</scope>
</reference>
<proteinExistence type="predicted"/>
<dbReference type="EMBL" id="GEVM01005549">
    <property type="protein sequence ID" value="JAV00390.1"/>
    <property type="molecule type" value="Transcribed_RNA"/>
</dbReference>
<sequence length="74" mass="8443">MRETVAWSYFTRDVMPFAAMVAVECIAVGSKTLYKAASLRGLSFYVCLLHVRCCYTCPSSTFSHFWQVKKITFS</sequence>
<dbReference type="AlphaFoldDB" id="A0A1J3K6S1"/>
<evidence type="ECO:0000313" key="1">
    <source>
        <dbReference type="EMBL" id="JAV00390.1"/>
    </source>
</evidence>
<protein>
    <submittedName>
        <fullName evidence="1">WAT1-related protein</fullName>
    </submittedName>
</protein>
<name>A0A1J3K6S1_NOCCA</name>
<gene>
    <name evidence="1" type="ORF">MP_TR7936_c34_g1_i1_g.25104</name>
</gene>
<accession>A0A1J3K6S1</accession>
<organism evidence="1">
    <name type="scientific">Noccaea caerulescens</name>
    <name type="common">Alpine penny-cress</name>
    <name type="synonym">Thlaspi caerulescens</name>
    <dbReference type="NCBI Taxonomy" id="107243"/>
    <lineage>
        <taxon>Eukaryota</taxon>
        <taxon>Viridiplantae</taxon>
        <taxon>Streptophyta</taxon>
        <taxon>Embryophyta</taxon>
        <taxon>Tracheophyta</taxon>
        <taxon>Spermatophyta</taxon>
        <taxon>Magnoliopsida</taxon>
        <taxon>eudicotyledons</taxon>
        <taxon>Gunneridae</taxon>
        <taxon>Pentapetalae</taxon>
        <taxon>rosids</taxon>
        <taxon>malvids</taxon>
        <taxon>Brassicales</taxon>
        <taxon>Brassicaceae</taxon>
        <taxon>Coluteocarpeae</taxon>
        <taxon>Noccaea</taxon>
    </lineage>
</organism>